<proteinExistence type="predicted"/>
<evidence type="ECO:0000313" key="3">
    <source>
        <dbReference type="Proteomes" id="UP001634394"/>
    </source>
</evidence>
<dbReference type="Proteomes" id="UP001634394">
    <property type="component" value="Unassembled WGS sequence"/>
</dbReference>
<sequence>MGTSSSRGQAVPKKDTPVKTEVQNVEQIHNITETTGKDNEEHKEQDNNIKENYQMITDDKAMCLPNDNMDAVSVDSKDSGDTYSMFKKCQFYPELHKENNSNGLVMKYVRSSYTSNATKGKRPKDSKPPAPKPRNKAKQGSLKMTSTEYSSNNISGDKYQMIFITKGKVRLLMINVFRDHGTATAVFTTSCCIYLMSCVY</sequence>
<protein>
    <submittedName>
        <fullName evidence="2">Uncharacterized protein</fullName>
    </submittedName>
</protein>
<feature type="region of interest" description="Disordered" evidence="1">
    <location>
        <begin position="1"/>
        <end position="20"/>
    </location>
</feature>
<gene>
    <name evidence="2" type="ORF">ACJMK2_007195</name>
</gene>
<evidence type="ECO:0000256" key="1">
    <source>
        <dbReference type="SAM" id="MobiDB-lite"/>
    </source>
</evidence>
<dbReference type="AlphaFoldDB" id="A0ABD3VHR2"/>
<comment type="caution">
    <text evidence="2">The sequence shown here is derived from an EMBL/GenBank/DDBJ whole genome shotgun (WGS) entry which is preliminary data.</text>
</comment>
<feature type="region of interest" description="Disordered" evidence="1">
    <location>
        <begin position="114"/>
        <end position="150"/>
    </location>
</feature>
<keyword evidence="3" id="KW-1185">Reference proteome</keyword>
<organism evidence="2 3">
    <name type="scientific">Sinanodonta woodiana</name>
    <name type="common">Chinese pond mussel</name>
    <name type="synonym">Anodonta woodiana</name>
    <dbReference type="NCBI Taxonomy" id="1069815"/>
    <lineage>
        <taxon>Eukaryota</taxon>
        <taxon>Metazoa</taxon>
        <taxon>Spiralia</taxon>
        <taxon>Lophotrochozoa</taxon>
        <taxon>Mollusca</taxon>
        <taxon>Bivalvia</taxon>
        <taxon>Autobranchia</taxon>
        <taxon>Heteroconchia</taxon>
        <taxon>Palaeoheterodonta</taxon>
        <taxon>Unionida</taxon>
        <taxon>Unionoidea</taxon>
        <taxon>Unionidae</taxon>
        <taxon>Unioninae</taxon>
        <taxon>Sinanodonta</taxon>
    </lineage>
</organism>
<dbReference type="EMBL" id="JBJQND010000011">
    <property type="protein sequence ID" value="KAL3861126.1"/>
    <property type="molecule type" value="Genomic_DNA"/>
</dbReference>
<evidence type="ECO:0000313" key="2">
    <source>
        <dbReference type="EMBL" id="KAL3861126.1"/>
    </source>
</evidence>
<accession>A0ABD3VHR2</accession>
<reference evidence="2 3" key="1">
    <citation type="submission" date="2024-11" db="EMBL/GenBank/DDBJ databases">
        <title>Chromosome-level genome assembly of the freshwater bivalve Anodonta woodiana.</title>
        <authorList>
            <person name="Chen X."/>
        </authorList>
    </citation>
    <scope>NUCLEOTIDE SEQUENCE [LARGE SCALE GENOMIC DNA]</scope>
    <source>
        <strain evidence="2">MN2024</strain>
        <tissue evidence="2">Gills</tissue>
    </source>
</reference>
<name>A0ABD3VHR2_SINWO</name>